<feature type="transmembrane region" description="Helical" evidence="5">
    <location>
        <begin position="17"/>
        <end position="39"/>
    </location>
</feature>
<dbReference type="EMBL" id="CP046415">
    <property type="protein sequence ID" value="QGT79084.1"/>
    <property type="molecule type" value="Genomic_DNA"/>
</dbReference>
<reference evidence="7 8" key="1">
    <citation type="submission" date="2019-11" db="EMBL/GenBank/DDBJ databases">
        <authorList>
            <person name="Zhang J."/>
            <person name="Sun C."/>
        </authorList>
    </citation>
    <scope>NUCLEOTIDE SEQUENCE [LARGE SCALE GENOMIC DNA]</scope>
    <source>
        <strain evidence="8">sp2</strain>
    </source>
</reference>
<dbReference type="GO" id="GO:0097347">
    <property type="term" value="C:TAM protein secretion complex"/>
    <property type="evidence" value="ECO:0007669"/>
    <property type="project" value="TreeGrafter"/>
</dbReference>
<evidence type="ECO:0000313" key="7">
    <source>
        <dbReference type="EMBL" id="QGT79084.1"/>
    </source>
</evidence>
<dbReference type="RefSeq" id="WP_156574780.1">
    <property type="nucleotide sequence ID" value="NZ_CP046415.1"/>
</dbReference>
<dbReference type="PANTHER" id="PTHR36985">
    <property type="entry name" value="TRANSLOCATION AND ASSEMBLY MODULE SUBUNIT TAMB"/>
    <property type="match status" value="1"/>
</dbReference>
<dbReference type="PANTHER" id="PTHR36985:SF1">
    <property type="entry name" value="TRANSLOCATION AND ASSEMBLY MODULE SUBUNIT TAMB"/>
    <property type="match status" value="1"/>
</dbReference>
<evidence type="ECO:0000256" key="1">
    <source>
        <dbReference type="ARBA" id="ARBA00004167"/>
    </source>
</evidence>
<dbReference type="Pfam" id="PF04357">
    <property type="entry name" value="TamB"/>
    <property type="match status" value="1"/>
</dbReference>
<dbReference type="GO" id="GO:0005886">
    <property type="term" value="C:plasma membrane"/>
    <property type="evidence" value="ECO:0007669"/>
    <property type="project" value="InterPro"/>
</dbReference>
<keyword evidence="2 5" id="KW-0812">Transmembrane</keyword>
<gene>
    <name evidence="7" type="ORF">GM160_09415</name>
</gene>
<feature type="domain" description="Translocation and assembly module TamB C-terminal" evidence="6">
    <location>
        <begin position="981"/>
        <end position="1314"/>
    </location>
</feature>
<name>A0A6I6D6G3_9GAMM</name>
<evidence type="ECO:0000256" key="3">
    <source>
        <dbReference type="ARBA" id="ARBA00022989"/>
    </source>
</evidence>
<organism evidence="7 8">
    <name type="scientific">Guyparkeria halophila</name>
    <dbReference type="NCBI Taxonomy" id="47960"/>
    <lineage>
        <taxon>Bacteria</taxon>
        <taxon>Pseudomonadati</taxon>
        <taxon>Pseudomonadota</taxon>
        <taxon>Gammaproteobacteria</taxon>
        <taxon>Chromatiales</taxon>
        <taxon>Thioalkalibacteraceae</taxon>
        <taxon>Guyparkeria</taxon>
    </lineage>
</organism>
<evidence type="ECO:0000313" key="8">
    <source>
        <dbReference type="Proteomes" id="UP000427716"/>
    </source>
</evidence>
<protein>
    <recommendedName>
        <fullName evidence="6">Translocation and assembly module TamB C-terminal domain-containing protein</fullName>
    </recommendedName>
</protein>
<comment type="subcellular location">
    <subcellularLocation>
        <location evidence="1">Membrane</location>
        <topology evidence="1">Single-pass membrane protein</topology>
    </subcellularLocation>
</comment>
<evidence type="ECO:0000256" key="5">
    <source>
        <dbReference type="SAM" id="Phobius"/>
    </source>
</evidence>
<dbReference type="KEGG" id="ghl:GM160_09415"/>
<keyword evidence="8" id="KW-1185">Reference proteome</keyword>
<proteinExistence type="predicted"/>
<dbReference type="InterPro" id="IPR007452">
    <property type="entry name" value="TamB_C"/>
</dbReference>
<sequence length="1320" mass="139271">MSTASAFLTSLAWLRRLVLIAGWSAVLLVILAAVAGWWLTATPGGVQWALTQAERHLPALSVGASRGTLWRGLALDEIQWAPEQGASTTIGEARVQIDPAALWRGGLRLPELAVRDVHLELPPSDPAAPAGEPFDPADLSLPPLSLVLERVLVDRLVVVQGERRYEVPRGRLAALLDARAERTRLEVDLEELDLRLPDGIRLDARAAVALEPAGDMALIGHADVLLDHPQGWLSGQIDADGDLLGELDLHPRLAWMGADGLPAALCGRLRLDQDRLTLERVVADGLGGRLEVAGTAEWSPTGRVELTGRGESLNPAWAAPGTPGSLSFDFATALAMVDGWLPVEGSVSVDGLSGALAGESIETVDIELLLDDTQAEARVSGRAGGGELRLDGRLDADRRLRADWQIDALPLAGGADGAYPVHLATGGRLEAELPDWNRPLTGAEWLSAVRARLEDGRLELVERRDDRPRRAVALELGAELDAGRLALQPLTLAAPGAVLDASGALDLESDWAQWQLDGVQGRLAVPDLAALPWDLVERLPGVDLSPLQPGTARGAIDIDMAASGPILAPAGRLDARIDGLRLAGYALDRARASAVIDPADGQTALVERRMRVSLDTGALAPASGETLFDRLALAVEGSPSAHGATLAIDGPVELRLGARGGWQQAGEGEAADAMGWQGQLTRLDLGLPAGHPWRLRAPADLSVSPAAQRLESLCLRPDVPGLDAEQAGALCLTGERAGPQLSARLEGDLALAALWQQWPAATDAVDWPGRVSVDAEGRLDEAGRSANVALRLPASEIRFAGRDEIEAADATPDGEGNDAVIAYDDAELSARLADERVDASLQAGIEDWLVLEGQGEARLDDGTLDGEMAIDEADLARLFDLADRLFGPLDVPVSDLAGTLSGRLVAAGRLDAPRLSGRLRGEKLAFASIPTGTEYRDGRLELTVDPDGALSLDGELLGEAETPPRPVFSARRVDETESPRSRGRITLDGGGRLTALDDWQLAATLAGEAIPVLRLPTLAVDARPDISLDLAPDGGRIGGAIHVPLAIANLGELPENARGNSEDLVIVGEETEAQGAAYPLTGDIEVILGDEVSLRGQGFATRLTGGLDMRLRPGESPGAFGEIRLEDGRYEAYGQTLSVERGRLIFTGPLTAPGLDVVATREIDDEDGTVVGLSIAGELESPETEVFSRPPTSPSDALSLLLTGRRLSAGSDADASLLLNAIAGLGIRQGDDLAQQINSVFGFDEIGLTSDDGVGGTRLSVGKRIGENLLVRYAVGVFDGVGEVITRYRINKFLHLELSSGAESQSGDLIYQIDRGRPER</sequence>
<evidence type="ECO:0000256" key="4">
    <source>
        <dbReference type="ARBA" id="ARBA00023136"/>
    </source>
</evidence>
<keyword evidence="3 5" id="KW-1133">Transmembrane helix</keyword>
<keyword evidence="4 5" id="KW-0472">Membrane</keyword>
<accession>A0A6I6D6G3</accession>
<dbReference type="Proteomes" id="UP000427716">
    <property type="component" value="Chromosome"/>
</dbReference>
<dbReference type="GO" id="GO:0009306">
    <property type="term" value="P:protein secretion"/>
    <property type="evidence" value="ECO:0007669"/>
    <property type="project" value="InterPro"/>
</dbReference>
<evidence type="ECO:0000259" key="6">
    <source>
        <dbReference type="Pfam" id="PF04357"/>
    </source>
</evidence>
<evidence type="ECO:0000256" key="2">
    <source>
        <dbReference type="ARBA" id="ARBA00022692"/>
    </source>
</evidence>